<dbReference type="KEGG" id="mag:amb2443"/>
<dbReference type="RefSeq" id="WP_011384792.1">
    <property type="nucleotide sequence ID" value="NC_007626.1"/>
</dbReference>
<dbReference type="EMBL" id="AP007255">
    <property type="protein sequence ID" value="BAE51200.1"/>
    <property type="molecule type" value="Genomic_DNA"/>
</dbReference>
<dbReference type="EMBL" id="AP007255">
    <property type="protein sequence ID" value="BAE51247.1"/>
    <property type="molecule type" value="Genomic_DNA"/>
</dbReference>
<dbReference type="HOGENOM" id="CLU_2807333_0_0_5"/>
<dbReference type="STRING" id="342108.amb2396"/>
<name>Q2W4H8_PARM1</name>
<sequence>MHTAKVFGLEMPFAVIANPVNGEVSCIVRIAGQEHRFTLTPEVAGIVADELWAAMEKAEEAGNVGAS</sequence>
<accession>Q2W4H8</accession>
<dbReference type="OrthoDB" id="9983901at2"/>
<evidence type="ECO:0000313" key="3">
    <source>
        <dbReference type="Proteomes" id="UP000007058"/>
    </source>
</evidence>
<organism evidence="2 3">
    <name type="scientific">Paramagnetospirillum magneticum (strain ATCC 700264 / AMB-1)</name>
    <name type="common">Magnetospirillum magneticum</name>
    <dbReference type="NCBI Taxonomy" id="342108"/>
    <lineage>
        <taxon>Bacteria</taxon>
        <taxon>Pseudomonadati</taxon>
        <taxon>Pseudomonadota</taxon>
        <taxon>Alphaproteobacteria</taxon>
        <taxon>Rhodospirillales</taxon>
        <taxon>Magnetospirillaceae</taxon>
        <taxon>Paramagnetospirillum</taxon>
    </lineage>
</organism>
<gene>
    <name evidence="1" type="ordered locus">amb2396</name>
    <name evidence="2" type="ordered locus">amb2443</name>
</gene>
<reference evidence="2 3" key="1">
    <citation type="journal article" date="2005" name="DNA Res.">
        <title>Complete genome sequence of the facultative anaerobic magnetotactic bacterium Magnetospirillum sp. strain AMB-1.</title>
        <authorList>
            <person name="Matsunaga T."/>
            <person name="Okamura Y."/>
            <person name="Fukuda Y."/>
            <person name="Wahyudi A.T."/>
            <person name="Murase Y."/>
            <person name="Takeyama H."/>
        </authorList>
    </citation>
    <scope>NUCLEOTIDE SEQUENCE [LARGE SCALE GENOMIC DNA]</scope>
    <source>
        <strain evidence="2">AMB-1</strain>
        <strain evidence="3">ATCC 700264 / AMB-1</strain>
    </source>
</reference>
<dbReference type="KEGG" id="mag:amb2396"/>
<dbReference type="Proteomes" id="UP000007058">
    <property type="component" value="Chromosome"/>
</dbReference>
<evidence type="ECO:0000313" key="2">
    <source>
        <dbReference type="EMBL" id="BAE51247.1"/>
    </source>
</evidence>
<evidence type="ECO:0000313" key="1">
    <source>
        <dbReference type="EMBL" id="BAE51200.1"/>
    </source>
</evidence>
<dbReference type="AlphaFoldDB" id="Q2W4H8"/>
<protein>
    <submittedName>
        <fullName evidence="2">Uncharacterized protein</fullName>
    </submittedName>
</protein>
<proteinExistence type="predicted"/>
<keyword evidence="3" id="KW-1185">Reference proteome</keyword>